<evidence type="ECO:0000313" key="1">
    <source>
        <dbReference type="EMBL" id="SIA35479.1"/>
    </source>
</evidence>
<dbReference type="Proteomes" id="UP000185210">
    <property type="component" value="Unassembled WGS sequence"/>
</dbReference>
<evidence type="ECO:0000313" key="3">
    <source>
        <dbReference type="Proteomes" id="UP000184831"/>
    </source>
</evidence>
<comment type="caution">
    <text evidence="1">The sequence shown here is derived from an EMBL/GenBank/DDBJ whole genome shotgun (WGS) entry which is preliminary data.</text>
</comment>
<dbReference type="EMBL" id="FSQE01000001">
    <property type="protein sequence ID" value="SIM12188.1"/>
    <property type="molecule type" value="Genomic_DNA"/>
</dbReference>
<reference evidence="3 4" key="1">
    <citation type="submission" date="2016-11" db="EMBL/GenBank/DDBJ databases">
        <authorList>
            <consortium name="Pathogen Informatics"/>
        </authorList>
    </citation>
    <scope>NUCLEOTIDE SEQUENCE [LARGE SCALE GENOMIC DNA]</scope>
    <source>
        <strain evidence="1 4">104</strain>
        <strain evidence="2 3">696</strain>
    </source>
</reference>
<name>A0A1N4X1L5_9MYCO</name>
<dbReference type="GeneID" id="93380667"/>
<dbReference type="EMBL" id="FSHM01000001">
    <property type="protein sequence ID" value="SIA35479.1"/>
    <property type="molecule type" value="Genomic_DNA"/>
</dbReference>
<dbReference type="PROSITE" id="PS51257">
    <property type="entry name" value="PROKAR_LIPOPROTEIN"/>
    <property type="match status" value="1"/>
</dbReference>
<protein>
    <recommendedName>
        <fullName evidence="5">Lipoprotein</fullName>
    </recommendedName>
</protein>
<evidence type="ECO:0008006" key="5">
    <source>
        <dbReference type="Google" id="ProtNLM"/>
    </source>
</evidence>
<proteinExistence type="predicted"/>
<gene>
    <name evidence="1" type="ORF">SAMEA2070301_01047</name>
    <name evidence="2" type="ORF">SAMEA2152244_00975</name>
</gene>
<dbReference type="RefSeq" id="WP_005098397.1">
    <property type="nucleotide sequence ID" value="NZ_AP028613.1"/>
</dbReference>
<evidence type="ECO:0000313" key="4">
    <source>
        <dbReference type="Proteomes" id="UP000185210"/>
    </source>
</evidence>
<accession>A0A1N4X1L5</accession>
<evidence type="ECO:0000313" key="2">
    <source>
        <dbReference type="EMBL" id="SIM12188.1"/>
    </source>
</evidence>
<dbReference type="AlphaFoldDB" id="A0A1N4X1L5"/>
<sequence length="148" mass="16368">MTARLIGILATCVLLLCGCGTGWTDHKEGNDPMSAKDALKVEVPASASSVIAEIDPYRIQFLMPNDQWRDYASKYPLDQFEEVPYPTEYVVPAMCLPVARTGVKLTSWIAGDQIQYLDTGQRAHRSITVTPDCESGKAYVQWGLNTPQ</sequence>
<organism evidence="1 4">
    <name type="scientific">Mycobacteroides abscessus subsp. abscessus</name>
    <dbReference type="NCBI Taxonomy" id="1185650"/>
    <lineage>
        <taxon>Bacteria</taxon>
        <taxon>Bacillati</taxon>
        <taxon>Actinomycetota</taxon>
        <taxon>Actinomycetes</taxon>
        <taxon>Mycobacteriales</taxon>
        <taxon>Mycobacteriaceae</taxon>
        <taxon>Mycobacteroides</taxon>
        <taxon>Mycobacteroides abscessus</taxon>
    </lineage>
</organism>
<dbReference type="Proteomes" id="UP000184831">
    <property type="component" value="Unassembled WGS sequence"/>
</dbReference>